<accession>M0NNN8</accession>
<sequence>MTINDDTQTVELPGGVHWLETCFPMERRHHHISPYLLDGPDGSVLIEAGSMVHQDRLIERIEAHAGPDGIDAAILSHYDLPHVSNARAFRETWEFDLYTSFSGTSANPETLGMGPSTGCMHDETREICGRTFTFPWPPLVDAAHTMWVYDHDAKAMFTGDMGHYHEATDCRTVVDGAEEPVSVDAIRAYNEDALPFVKFLDPEKMRDAFAEIRSEYDIEIWAPVHGNPIVGKGSIEAYHERYAEAIEATRDAAWSGSD</sequence>
<protein>
    <recommendedName>
        <fullName evidence="1">Metallo-beta-lactamase domain-containing protein</fullName>
    </recommendedName>
</protein>
<proteinExistence type="predicted"/>
<comment type="caution">
    <text evidence="2">The sequence shown here is derived from an EMBL/GenBank/DDBJ whole genome shotgun (WGS) entry which is preliminary data.</text>
</comment>
<dbReference type="Pfam" id="PF00753">
    <property type="entry name" value="Lactamase_B"/>
    <property type="match status" value="1"/>
</dbReference>
<name>M0NNN8_9EURY</name>
<dbReference type="STRING" id="1227482.C469_13710"/>
<gene>
    <name evidence="2" type="ORF">C469_13710</name>
</gene>
<keyword evidence="3" id="KW-1185">Reference proteome</keyword>
<dbReference type="OrthoDB" id="6433at2157"/>
<reference evidence="2 3" key="1">
    <citation type="journal article" date="2014" name="PLoS Genet.">
        <title>Phylogenetically driven sequencing of extremely halophilic archaea reveals strategies for static and dynamic osmo-response.</title>
        <authorList>
            <person name="Becker E.A."/>
            <person name="Seitzer P.M."/>
            <person name="Tritt A."/>
            <person name="Larsen D."/>
            <person name="Krusor M."/>
            <person name="Yao A.I."/>
            <person name="Wu D."/>
            <person name="Madern D."/>
            <person name="Eisen J.A."/>
            <person name="Darling A.E."/>
            <person name="Facciotti M.T."/>
        </authorList>
    </citation>
    <scope>NUCLEOTIDE SEQUENCE [LARGE SCALE GENOMIC DNA]</scope>
    <source>
        <strain evidence="2 3">DSM 21995</strain>
    </source>
</reference>
<dbReference type="PATRIC" id="fig|1227482.3.peg.2775"/>
<evidence type="ECO:0000259" key="1">
    <source>
        <dbReference type="Pfam" id="PF00753"/>
    </source>
</evidence>
<dbReference type="EMBL" id="AOJG01000038">
    <property type="protein sequence ID" value="EMA58270.1"/>
    <property type="molecule type" value="Genomic_DNA"/>
</dbReference>
<dbReference type="AlphaFoldDB" id="M0NNN8"/>
<dbReference type="InterPro" id="IPR036866">
    <property type="entry name" value="RibonucZ/Hydroxyglut_hydro"/>
</dbReference>
<dbReference type="RefSeq" id="WP_008007512.1">
    <property type="nucleotide sequence ID" value="NZ_AOJG01000038.1"/>
</dbReference>
<dbReference type="InterPro" id="IPR001279">
    <property type="entry name" value="Metallo-B-lactamas"/>
</dbReference>
<evidence type="ECO:0000313" key="2">
    <source>
        <dbReference type="EMBL" id="EMA58270.1"/>
    </source>
</evidence>
<feature type="domain" description="Metallo-beta-lactamase" evidence="1">
    <location>
        <begin position="33"/>
        <end position="172"/>
    </location>
</feature>
<evidence type="ECO:0000313" key="3">
    <source>
        <dbReference type="Proteomes" id="UP000011650"/>
    </source>
</evidence>
<organism evidence="2 3">
    <name type="scientific">Halorubrum lipolyticum DSM 21995</name>
    <dbReference type="NCBI Taxonomy" id="1227482"/>
    <lineage>
        <taxon>Archaea</taxon>
        <taxon>Methanobacteriati</taxon>
        <taxon>Methanobacteriota</taxon>
        <taxon>Stenosarchaea group</taxon>
        <taxon>Halobacteria</taxon>
        <taxon>Halobacteriales</taxon>
        <taxon>Haloferacaceae</taxon>
        <taxon>Halorubrum</taxon>
    </lineage>
</organism>
<dbReference type="SUPFAM" id="SSF56281">
    <property type="entry name" value="Metallo-hydrolase/oxidoreductase"/>
    <property type="match status" value="1"/>
</dbReference>
<dbReference type="Proteomes" id="UP000011650">
    <property type="component" value="Unassembled WGS sequence"/>
</dbReference>
<dbReference type="Gene3D" id="3.60.15.10">
    <property type="entry name" value="Ribonuclease Z/Hydroxyacylglutathione hydrolase-like"/>
    <property type="match status" value="1"/>
</dbReference>